<reference evidence="4" key="2">
    <citation type="submission" date="2010-01" db="EMBL/GenBank/DDBJ databases">
        <title>The complete genome of Conexibacter woesei DSM 14684.</title>
        <authorList>
            <consortium name="US DOE Joint Genome Institute (JGI-PGF)"/>
            <person name="Lucas S."/>
            <person name="Copeland A."/>
            <person name="Lapidus A."/>
            <person name="Glavina del Rio T."/>
            <person name="Dalin E."/>
            <person name="Tice H."/>
            <person name="Bruce D."/>
            <person name="Goodwin L."/>
            <person name="Pitluck S."/>
            <person name="Kyrpides N."/>
            <person name="Mavromatis K."/>
            <person name="Ivanova N."/>
            <person name="Mikhailova N."/>
            <person name="Chertkov O."/>
            <person name="Brettin T."/>
            <person name="Detter J.C."/>
            <person name="Han C."/>
            <person name="Larimer F."/>
            <person name="Land M."/>
            <person name="Hauser L."/>
            <person name="Markowitz V."/>
            <person name="Cheng J.-F."/>
            <person name="Hugenholtz P."/>
            <person name="Woyke T."/>
            <person name="Wu D."/>
            <person name="Pukall R."/>
            <person name="Steenblock K."/>
            <person name="Schneider S."/>
            <person name="Klenk H.-P."/>
            <person name="Eisen J.A."/>
        </authorList>
    </citation>
    <scope>NUCLEOTIDE SEQUENCE [LARGE SCALE GENOMIC DNA]</scope>
    <source>
        <strain evidence="4">DSM 14684 / CIP 108061 / JCM 11494 / NBRC 100937 / ID131577</strain>
    </source>
</reference>
<name>D3F012_CONWI</name>
<evidence type="ECO:0000259" key="1">
    <source>
        <dbReference type="Pfam" id="PF13338"/>
    </source>
</evidence>
<protein>
    <recommendedName>
        <fullName evidence="5">DUF559 domain-containing protein</fullName>
    </recommendedName>
</protein>
<dbReference type="eggNOG" id="COG5340">
    <property type="taxonomic scope" value="Bacteria"/>
</dbReference>
<evidence type="ECO:0000313" key="3">
    <source>
        <dbReference type="EMBL" id="ADB49988.1"/>
    </source>
</evidence>
<evidence type="ECO:0008006" key="5">
    <source>
        <dbReference type="Google" id="ProtNLM"/>
    </source>
</evidence>
<feature type="domain" description="Restriction endonuclease type II-like" evidence="2">
    <location>
        <begin position="227"/>
        <end position="295"/>
    </location>
</feature>
<dbReference type="InterPro" id="IPR049468">
    <property type="entry name" value="Restrct_endonuc-II-like_dom"/>
</dbReference>
<dbReference type="HOGENOM" id="CLU_052626_3_2_11"/>
<reference evidence="3 4" key="1">
    <citation type="journal article" date="2010" name="Stand. Genomic Sci.">
        <title>Complete genome sequence of Conexibacter woesei type strain (ID131577).</title>
        <authorList>
            <person name="Pukall R."/>
            <person name="Lapidus A."/>
            <person name="Glavina Del Rio T."/>
            <person name="Copeland A."/>
            <person name="Tice H."/>
            <person name="Cheng J.-F."/>
            <person name="Lucas S."/>
            <person name="Chen F."/>
            <person name="Nolan M."/>
            <person name="Bruce D."/>
            <person name="Goodwin L."/>
            <person name="Pitluck S."/>
            <person name="Mavromatis K."/>
            <person name="Ivanova N."/>
            <person name="Ovchinnikova G."/>
            <person name="Pati A."/>
            <person name="Chen A."/>
            <person name="Palaniappan K."/>
            <person name="Land M."/>
            <person name="Hauser L."/>
            <person name="Chang Y.-J."/>
            <person name="Jeffries C.D."/>
            <person name="Chain P."/>
            <person name="Meincke L."/>
            <person name="Sims D."/>
            <person name="Brettin T."/>
            <person name="Detter J.C."/>
            <person name="Rohde M."/>
            <person name="Goeker M."/>
            <person name="Bristow J."/>
            <person name="Eisen J.A."/>
            <person name="Markowitz V."/>
            <person name="Kyrpides N.C."/>
            <person name="Klenk H.-P."/>
            <person name="Hugenholtz P."/>
        </authorList>
    </citation>
    <scope>NUCLEOTIDE SEQUENCE [LARGE SCALE GENOMIC DNA]</scope>
    <source>
        <strain evidence="4">DSM 14684 / CIP 108061 / JCM 11494 / NBRC 100937 / ID131577</strain>
    </source>
</reference>
<sequence>MDPERDTHRDVARLAHDQHGVVSRRQLRHTGWSDTMVRDRTGSGHLLRLHRGVYAVGHVRLRREGRWMAAVLAVPGAVLSHRDAAALHGVRPPHDGAIDVTTTGRGRVARGVRVHRTRTLDPADTTTRAGIPVTSVARTLVDLASVVQPHQLLAALNEAERRRVFDLRAIERNAERLRTRRGGGHAALRAALERLAESGVQLTRQELEERFRALVAEGELPPASLNAAVERFEVDAVWARQRLAVELDGWETHRTRDAFQRDRAKSNALTQAGWRVLRFTYADVVWRPARVAAQIGAVLGEDPA</sequence>
<dbReference type="EMBL" id="CP001854">
    <property type="protein sequence ID" value="ADB49988.1"/>
    <property type="molecule type" value="Genomic_DNA"/>
</dbReference>
<dbReference type="KEGG" id="cwo:Cwoe_1560"/>
<dbReference type="AlphaFoldDB" id="D3F012"/>
<keyword evidence="4" id="KW-1185">Reference proteome</keyword>
<accession>D3F012</accession>
<evidence type="ECO:0000259" key="2">
    <source>
        <dbReference type="Pfam" id="PF18741"/>
    </source>
</evidence>
<dbReference type="Gene3D" id="3.40.960.10">
    <property type="entry name" value="VSR Endonuclease"/>
    <property type="match status" value="1"/>
</dbReference>
<proteinExistence type="predicted"/>
<dbReference type="Pfam" id="PF13338">
    <property type="entry name" value="AbiEi_4"/>
    <property type="match status" value="1"/>
</dbReference>
<gene>
    <name evidence="3" type="ordered locus">Cwoe_1560</name>
</gene>
<dbReference type="InterPro" id="IPR011335">
    <property type="entry name" value="Restrct_endonuc-II-like"/>
</dbReference>
<dbReference type="Proteomes" id="UP000008229">
    <property type="component" value="Chromosome"/>
</dbReference>
<organism evidence="3 4">
    <name type="scientific">Conexibacter woesei (strain DSM 14684 / CCUG 47730 / CIP 108061 / JCM 11494 / NBRC 100937 / ID131577)</name>
    <dbReference type="NCBI Taxonomy" id="469383"/>
    <lineage>
        <taxon>Bacteria</taxon>
        <taxon>Bacillati</taxon>
        <taxon>Actinomycetota</taxon>
        <taxon>Thermoleophilia</taxon>
        <taxon>Solirubrobacterales</taxon>
        <taxon>Conexibacteraceae</taxon>
        <taxon>Conexibacter</taxon>
    </lineage>
</organism>
<dbReference type="OrthoDB" id="2594539at2"/>
<dbReference type="RefSeq" id="WP_012933039.1">
    <property type="nucleotide sequence ID" value="NC_013739.1"/>
</dbReference>
<dbReference type="STRING" id="469383.Cwoe_1560"/>
<dbReference type="eggNOG" id="COG2852">
    <property type="taxonomic scope" value="Bacteria"/>
</dbReference>
<dbReference type="InterPro" id="IPR025159">
    <property type="entry name" value="AbiEi_N"/>
</dbReference>
<evidence type="ECO:0000313" key="4">
    <source>
        <dbReference type="Proteomes" id="UP000008229"/>
    </source>
</evidence>
<feature type="domain" description="AbiEi antitoxin N-terminal" evidence="1">
    <location>
        <begin position="10"/>
        <end position="56"/>
    </location>
</feature>
<dbReference type="SUPFAM" id="SSF52980">
    <property type="entry name" value="Restriction endonuclease-like"/>
    <property type="match status" value="1"/>
</dbReference>
<dbReference type="Pfam" id="PF18741">
    <property type="entry name" value="MTES_1575"/>
    <property type="match status" value="1"/>
</dbReference>